<proteinExistence type="predicted"/>
<dbReference type="EMBL" id="JAUIZM010000008">
    <property type="protein sequence ID" value="KAK1369308.1"/>
    <property type="molecule type" value="Genomic_DNA"/>
</dbReference>
<sequence>MQNGFEGKTLMFVLNMIALDFKPALIQMEERTRLLVKVRKNHCWKSWLLINAKRRFLSNGKPTRTGGISSGTSGSVRQGSEKKKDLQTILKQGFKLCHFTLSMLVRHVEEQLLKAVE</sequence>
<evidence type="ECO:0000313" key="3">
    <source>
        <dbReference type="Proteomes" id="UP001237642"/>
    </source>
</evidence>
<comment type="caution">
    <text evidence="2">The sequence shown here is derived from an EMBL/GenBank/DDBJ whole genome shotgun (WGS) entry which is preliminary data.</text>
</comment>
<reference evidence="2" key="2">
    <citation type="submission" date="2023-05" db="EMBL/GenBank/DDBJ databases">
        <authorList>
            <person name="Schelkunov M.I."/>
        </authorList>
    </citation>
    <scope>NUCLEOTIDE SEQUENCE</scope>
    <source>
        <strain evidence="2">Hsosn_3</strain>
        <tissue evidence="2">Leaf</tissue>
    </source>
</reference>
<keyword evidence="3" id="KW-1185">Reference proteome</keyword>
<accession>A0AAD8HMB3</accession>
<feature type="compositionally biased region" description="Low complexity" evidence="1">
    <location>
        <begin position="65"/>
        <end position="75"/>
    </location>
</feature>
<evidence type="ECO:0000313" key="2">
    <source>
        <dbReference type="EMBL" id="KAK1369308.1"/>
    </source>
</evidence>
<name>A0AAD8HMB3_9APIA</name>
<dbReference type="Proteomes" id="UP001237642">
    <property type="component" value="Unassembled WGS sequence"/>
</dbReference>
<dbReference type="AlphaFoldDB" id="A0AAD8HMB3"/>
<protein>
    <submittedName>
        <fullName evidence="2">Uncharacterized protein</fullName>
    </submittedName>
</protein>
<reference evidence="2" key="1">
    <citation type="submission" date="2023-02" db="EMBL/GenBank/DDBJ databases">
        <title>Genome of toxic invasive species Heracleum sosnowskyi carries increased number of genes despite the absence of recent whole-genome duplications.</title>
        <authorList>
            <person name="Schelkunov M."/>
            <person name="Shtratnikova V."/>
            <person name="Makarenko M."/>
            <person name="Klepikova A."/>
            <person name="Omelchenko D."/>
            <person name="Novikova G."/>
            <person name="Obukhova E."/>
            <person name="Bogdanov V."/>
            <person name="Penin A."/>
            <person name="Logacheva M."/>
        </authorList>
    </citation>
    <scope>NUCLEOTIDE SEQUENCE</scope>
    <source>
        <strain evidence="2">Hsosn_3</strain>
        <tissue evidence="2">Leaf</tissue>
    </source>
</reference>
<organism evidence="2 3">
    <name type="scientific">Heracleum sosnowskyi</name>
    <dbReference type="NCBI Taxonomy" id="360622"/>
    <lineage>
        <taxon>Eukaryota</taxon>
        <taxon>Viridiplantae</taxon>
        <taxon>Streptophyta</taxon>
        <taxon>Embryophyta</taxon>
        <taxon>Tracheophyta</taxon>
        <taxon>Spermatophyta</taxon>
        <taxon>Magnoliopsida</taxon>
        <taxon>eudicotyledons</taxon>
        <taxon>Gunneridae</taxon>
        <taxon>Pentapetalae</taxon>
        <taxon>asterids</taxon>
        <taxon>campanulids</taxon>
        <taxon>Apiales</taxon>
        <taxon>Apiaceae</taxon>
        <taxon>Apioideae</taxon>
        <taxon>apioid superclade</taxon>
        <taxon>Tordylieae</taxon>
        <taxon>Tordyliinae</taxon>
        <taxon>Heracleum</taxon>
    </lineage>
</organism>
<evidence type="ECO:0000256" key="1">
    <source>
        <dbReference type="SAM" id="MobiDB-lite"/>
    </source>
</evidence>
<feature type="region of interest" description="Disordered" evidence="1">
    <location>
        <begin position="60"/>
        <end position="81"/>
    </location>
</feature>
<gene>
    <name evidence="2" type="ORF">POM88_035400</name>
</gene>